<evidence type="ECO:0000313" key="6">
    <source>
        <dbReference type="EMBL" id="THH39817.1"/>
    </source>
</evidence>
<dbReference type="Gene3D" id="3.30.1330.60">
    <property type="entry name" value="OmpA-like domain"/>
    <property type="match status" value="1"/>
</dbReference>
<dbReference type="InterPro" id="IPR006665">
    <property type="entry name" value="OmpA-like"/>
</dbReference>
<organism evidence="6 7">
    <name type="scientific">Neolewinella litorea</name>
    <dbReference type="NCBI Taxonomy" id="2562452"/>
    <lineage>
        <taxon>Bacteria</taxon>
        <taxon>Pseudomonadati</taxon>
        <taxon>Bacteroidota</taxon>
        <taxon>Saprospiria</taxon>
        <taxon>Saprospirales</taxon>
        <taxon>Lewinellaceae</taxon>
        <taxon>Neolewinella</taxon>
    </lineage>
</organism>
<evidence type="ECO:0000313" key="7">
    <source>
        <dbReference type="Proteomes" id="UP000308528"/>
    </source>
</evidence>
<dbReference type="InterPro" id="IPR006664">
    <property type="entry name" value="OMP_bac"/>
</dbReference>
<keyword evidence="2 4" id="KW-0472">Membrane</keyword>
<reference evidence="6 7" key="1">
    <citation type="submission" date="2019-04" db="EMBL/GenBank/DDBJ databases">
        <title>Lewinella litorea sp. nov., isolated from a marine sand.</title>
        <authorList>
            <person name="Yoon J.-H."/>
        </authorList>
    </citation>
    <scope>NUCLEOTIDE SEQUENCE [LARGE SCALE GENOMIC DNA]</scope>
    <source>
        <strain evidence="6 7">HSMS-39</strain>
    </source>
</reference>
<gene>
    <name evidence="6" type="ORF">E4021_09395</name>
</gene>
<protein>
    <submittedName>
        <fullName evidence="6">DUF1573 domain-containing protein</fullName>
    </submittedName>
</protein>
<proteinExistence type="predicted"/>
<name>A0A4S4NLP6_9BACT</name>
<dbReference type="InterPro" id="IPR011990">
    <property type="entry name" value="TPR-like_helical_dom_sf"/>
</dbReference>
<dbReference type="Proteomes" id="UP000308528">
    <property type="component" value="Unassembled WGS sequence"/>
</dbReference>
<dbReference type="GO" id="GO:0009279">
    <property type="term" value="C:cell outer membrane"/>
    <property type="evidence" value="ECO:0007669"/>
    <property type="project" value="UniProtKB-SubCell"/>
</dbReference>
<dbReference type="InterPro" id="IPR013783">
    <property type="entry name" value="Ig-like_fold"/>
</dbReference>
<keyword evidence="7" id="KW-1185">Reference proteome</keyword>
<dbReference type="PRINTS" id="PR01021">
    <property type="entry name" value="OMPADOMAIN"/>
</dbReference>
<evidence type="ECO:0000256" key="2">
    <source>
        <dbReference type="ARBA" id="ARBA00023136"/>
    </source>
</evidence>
<accession>A0A4S4NLP6</accession>
<dbReference type="InterPro" id="IPR011659">
    <property type="entry name" value="WD40"/>
</dbReference>
<sequence length="868" mass="96534">MVHLLPTSMTSTLTDTLRNLRWPLVAVLAVAALPLVAQPLAGSSNLEQLLAAADSARVSYNWSVALDNYQQAYDIEEDEDLLPLIAQMNYELRDVAAGIRGYTRAFRKTEALDSTNNIHRFYFGRLLKMDRQYDEAVTYLQNFLQFNRDSVLGILARAEIEGARLYRDAPTETGEVELELIDRSVNTVWSEYSPVLSPDGNSLYFATVKATSPVELVDANDSEKFIRIFRSEKSEEGDWERPEPLEAEVNRPGVHTANPNVSADGRRLYYNRLLMNSNKVAQAKIYYSDVDDDGWKSGNPVSGINSDDYLALQPATGELFGNEVLFFVSDMPGGFGGYDIYYATYEGDGRYGSPVNLGETINTVGDETTPFYFDGTLYFSTNGLPTMGGTDLFYSTWNGSNWSAPTNMGPGFNSSVDDQSLSIYNEGLVGFMTSNRPGEGRSVKSQTCCDDIYAFEVPRLYANLVVGLFNTDRQPLNNGTIELQPIRNGRPVGSGSQKTRDDGNRFDFGLDLETEYSIVASHPGYFPDTVELSTLGLQESKSFEQVFFLRVDPSTIPVYDTIQIEESIALENILYDLDKSDIRPDAEGDLQVLADLMKEYPDLVIELSSHTDFRGQDRYNESLSKRRADSARRWLITKGGIEAARIKFAGYGETQPLVVSERLSQRTGGVFTAGDTLSEPYINALPTNEQKELAHQLNRRTEFKVLEGPTEIIIRRDIIERVIDGANRNGNPKPAAGPSLPDSISPMSSLHGKPAAEVAGLPVLVFEQRNIDLGAVRKGEQKSFTYSFINRGSVPAKVMLIQACDCTTVTHDDSKVYQPGERGTIAVTFDSTEKEEAETLGIDIFLEQSHPNGRPVTEMIEYRFDITE</sequence>
<comment type="caution">
    <text evidence="6">The sequence shown here is derived from an EMBL/GenBank/DDBJ whole genome shotgun (WGS) entry which is preliminary data.</text>
</comment>
<dbReference type="AlphaFoldDB" id="A0A4S4NLP6"/>
<comment type="subcellular location">
    <subcellularLocation>
        <location evidence="1">Cell outer membrane</location>
    </subcellularLocation>
</comment>
<keyword evidence="3" id="KW-0998">Cell outer membrane</keyword>
<dbReference type="Pfam" id="PF07676">
    <property type="entry name" value="PD40"/>
    <property type="match status" value="1"/>
</dbReference>
<dbReference type="InterPro" id="IPR011467">
    <property type="entry name" value="DUF1573"/>
</dbReference>
<dbReference type="InterPro" id="IPR036737">
    <property type="entry name" value="OmpA-like_sf"/>
</dbReference>
<dbReference type="EMBL" id="SRSF01000003">
    <property type="protein sequence ID" value="THH39817.1"/>
    <property type="molecule type" value="Genomic_DNA"/>
</dbReference>
<evidence type="ECO:0000259" key="5">
    <source>
        <dbReference type="PROSITE" id="PS51123"/>
    </source>
</evidence>
<evidence type="ECO:0000256" key="4">
    <source>
        <dbReference type="PROSITE-ProRule" id="PRU00473"/>
    </source>
</evidence>
<dbReference type="CDD" id="cd07185">
    <property type="entry name" value="OmpA_C-like"/>
    <property type="match status" value="1"/>
</dbReference>
<dbReference type="OrthoDB" id="9809364at2"/>
<dbReference type="SUPFAM" id="SSF48452">
    <property type="entry name" value="TPR-like"/>
    <property type="match status" value="1"/>
</dbReference>
<feature type="domain" description="OmpA-like" evidence="5">
    <location>
        <begin position="563"/>
        <end position="709"/>
    </location>
</feature>
<dbReference type="Pfam" id="PF07610">
    <property type="entry name" value="DUF1573"/>
    <property type="match status" value="1"/>
</dbReference>
<dbReference type="Pfam" id="PF00691">
    <property type="entry name" value="OmpA"/>
    <property type="match status" value="1"/>
</dbReference>
<dbReference type="PANTHER" id="PTHR30329:SF21">
    <property type="entry name" value="LIPOPROTEIN YIAD-RELATED"/>
    <property type="match status" value="1"/>
</dbReference>
<dbReference type="PROSITE" id="PS51123">
    <property type="entry name" value="OMPA_2"/>
    <property type="match status" value="1"/>
</dbReference>
<evidence type="ECO:0000256" key="1">
    <source>
        <dbReference type="ARBA" id="ARBA00004442"/>
    </source>
</evidence>
<dbReference type="SUPFAM" id="SSF103088">
    <property type="entry name" value="OmpA-like"/>
    <property type="match status" value="1"/>
</dbReference>
<dbReference type="Gene3D" id="1.25.40.10">
    <property type="entry name" value="Tetratricopeptide repeat domain"/>
    <property type="match status" value="1"/>
</dbReference>
<dbReference type="InterPro" id="IPR050330">
    <property type="entry name" value="Bact_OuterMem_StrucFunc"/>
</dbReference>
<evidence type="ECO:0000256" key="3">
    <source>
        <dbReference type="ARBA" id="ARBA00023237"/>
    </source>
</evidence>
<dbReference type="Gene3D" id="2.60.40.10">
    <property type="entry name" value="Immunoglobulins"/>
    <property type="match status" value="1"/>
</dbReference>
<dbReference type="PANTHER" id="PTHR30329">
    <property type="entry name" value="STATOR ELEMENT OF FLAGELLAR MOTOR COMPLEX"/>
    <property type="match status" value="1"/>
</dbReference>